<gene>
    <name evidence="3" type="ORF">PEVE_00037002</name>
</gene>
<dbReference type="EMBL" id="CALNXI010000006">
    <property type="protein sequence ID" value="CAH3014172.1"/>
    <property type="molecule type" value="Genomic_DNA"/>
</dbReference>
<keyword evidence="2" id="KW-0732">Signal</keyword>
<dbReference type="Proteomes" id="UP001159427">
    <property type="component" value="Unassembled WGS sequence"/>
</dbReference>
<name>A0ABN8LAR8_9CNID</name>
<comment type="caution">
    <text evidence="3">The sequence shown here is derived from an EMBL/GenBank/DDBJ whole genome shotgun (WGS) entry which is preliminary data.</text>
</comment>
<evidence type="ECO:0000256" key="1">
    <source>
        <dbReference type="SAM" id="MobiDB-lite"/>
    </source>
</evidence>
<evidence type="ECO:0000313" key="3">
    <source>
        <dbReference type="EMBL" id="CAH3014172.1"/>
    </source>
</evidence>
<reference evidence="3 4" key="1">
    <citation type="submission" date="2022-05" db="EMBL/GenBank/DDBJ databases">
        <authorList>
            <consortium name="Genoscope - CEA"/>
            <person name="William W."/>
        </authorList>
    </citation>
    <scope>NUCLEOTIDE SEQUENCE [LARGE SCALE GENOMIC DNA]</scope>
</reference>
<feature type="region of interest" description="Disordered" evidence="1">
    <location>
        <begin position="692"/>
        <end position="725"/>
    </location>
</feature>
<accession>A0ABN8LAR8</accession>
<evidence type="ECO:0000256" key="2">
    <source>
        <dbReference type="SAM" id="SignalP"/>
    </source>
</evidence>
<evidence type="ECO:0000313" key="4">
    <source>
        <dbReference type="Proteomes" id="UP001159427"/>
    </source>
</evidence>
<sequence length="725" mass="79913">MTWSNFGDSVRLLFCLLCLFACNRSVKPRPFPEDGGTVTQTGEPSHFQVDDKAAEIEVNANPAGVKVNAKPASLQVVAKPGTPAVPIFHPSIHLAQHYAPPPVVHHHPAVFYHGCFHFPYCNNWFYNGIKREKFPKPRKDEVNVRTHKSDIPRAHKHKKGIRSRKRQFIFAAPQLIQPSSLGALRSLNAYRGLSYTPVRQFLPLNSILGPYNFGQNSQARMFASPGQLATQQSLQETGLTRGLIPTAAGYPENSEALSGYQILNSDSNSLASLYNAILRQRSMLSAAQSLRYGSVLGVGGASRFSAERGLGYVPSTLGASQYNEAMMGYGNANVPSPLSQLYRSQSYPLQGLLGSSLGYQQSMFPYLSLPPMLQRSPLVSRSKVPGASLKKKKKPIRDKILKEKRKIDVKRQTLLEPILPEESGNVDDLLQDGTSEDYKRQFILTPALETLQQVQPLQAMVTQPSAQPQLRQLQLQQLMQEQPISAQSLAVQPVGMQTVPGLQSAGMQQLGMSGYQQLGNLLPLESTPLRYMTSSLVSPLENSDVGPSSALSSRTISPLTSRMMSTTLAPADLMPSLVSNGLTRPQNVLGSIRSFSPKTLFQDRSFFHHPSLTYGYPSLSRRLFRQPQFRRRLHDFREYGLDASEPEVLGREEITQGGSYTTERIPNSDGETLVNSPVGFGPITVEAKTAEGARAAQLAGEDKRQSIRKPVGQNHTDIPRNRSLT</sequence>
<proteinExistence type="predicted"/>
<protein>
    <submittedName>
        <fullName evidence="3">Uncharacterized protein</fullName>
    </submittedName>
</protein>
<organism evidence="3 4">
    <name type="scientific">Porites evermanni</name>
    <dbReference type="NCBI Taxonomy" id="104178"/>
    <lineage>
        <taxon>Eukaryota</taxon>
        <taxon>Metazoa</taxon>
        <taxon>Cnidaria</taxon>
        <taxon>Anthozoa</taxon>
        <taxon>Hexacorallia</taxon>
        <taxon>Scleractinia</taxon>
        <taxon>Fungiina</taxon>
        <taxon>Poritidae</taxon>
        <taxon>Porites</taxon>
    </lineage>
</organism>
<feature type="chain" id="PRO_5046497946" evidence="2">
    <location>
        <begin position="29"/>
        <end position="725"/>
    </location>
</feature>
<feature type="signal peptide" evidence="2">
    <location>
        <begin position="1"/>
        <end position="28"/>
    </location>
</feature>
<keyword evidence="4" id="KW-1185">Reference proteome</keyword>